<gene>
    <name evidence="2" type="ORF">SISNIDRAFT_425063</name>
</gene>
<dbReference type="Pfam" id="PF01636">
    <property type="entry name" value="APH"/>
    <property type="match status" value="1"/>
</dbReference>
<evidence type="ECO:0000259" key="1">
    <source>
        <dbReference type="Pfam" id="PF01636"/>
    </source>
</evidence>
<dbReference type="InterPro" id="IPR002575">
    <property type="entry name" value="Aminoglycoside_PTrfase"/>
</dbReference>
<dbReference type="EMBL" id="KV419400">
    <property type="protein sequence ID" value="KZS95718.1"/>
    <property type="molecule type" value="Genomic_DNA"/>
</dbReference>
<name>A0A164X838_9AGAM</name>
<feature type="domain" description="Aminoglycoside phosphotransferase" evidence="1">
    <location>
        <begin position="90"/>
        <end position="234"/>
    </location>
</feature>
<dbReference type="STRING" id="1314777.A0A164X838"/>
<evidence type="ECO:0000313" key="2">
    <source>
        <dbReference type="EMBL" id="KZS95718.1"/>
    </source>
</evidence>
<sequence length="331" mass="37063">MEANLAALARYQISRFFEKNAPATQEECNLEAIRITATTSVHPTSLQGGGSYTVLTSDESRVVQFRSPGSALDMAFLGYIERIYGRFVPHHESVGKLGELYVYTMPNVGGVSMYLALDALDQNCSLRRATVQDLAKFFALAWNNTPAEMPCPSRSSLFEKYSDELSQLQAGLPERFRPTVTHLISVLPSLLEDTWPLVPNHIDLLQNNIHVSKETGHITGICDWRDAVISPFGMSFVGLETMLGIDTAEYRWRYHSNHQELRDLFWETLYQEMGGVSEENKKLTDAARLIGLFLANGFELKNGITVPASEGAYSLHFIESVTLTLWDTQNS</sequence>
<keyword evidence="3" id="KW-1185">Reference proteome</keyword>
<dbReference type="AlphaFoldDB" id="A0A164X838"/>
<dbReference type="SUPFAM" id="SSF56112">
    <property type="entry name" value="Protein kinase-like (PK-like)"/>
    <property type="match status" value="1"/>
</dbReference>
<dbReference type="InterPro" id="IPR011009">
    <property type="entry name" value="Kinase-like_dom_sf"/>
</dbReference>
<dbReference type="OrthoDB" id="5598852at2759"/>
<reference evidence="2 3" key="1">
    <citation type="journal article" date="2016" name="Mol. Biol. Evol.">
        <title>Comparative Genomics of Early-Diverging Mushroom-Forming Fungi Provides Insights into the Origins of Lignocellulose Decay Capabilities.</title>
        <authorList>
            <person name="Nagy L.G."/>
            <person name="Riley R."/>
            <person name="Tritt A."/>
            <person name="Adam C."/>
            <person name="Daum C."/>
            <person name="Floudas D."/>
            <person name="Sun H."/>
            <person name="Yadav J.S."/>
            <person name="Pangilinan J."/>
            <person name="Larsson K.H."/>
            <person name="Matsuura K."/>
            <person name="Barry K."/>
            <person name="Labutti K."/>
            <person name="Kuo R."/>
            <person name="Ohm R.A."/>
            <person name="Bhattacharya S.S."/>
            <person name="Shirouzu T."/>
            <person name="Yoshinaga Y."/>
            <person name="Martin F.M."/>
            <person name="Grigoriev I.V."/>
            <person name="Hibbett D.S."/>
        </authorList>
    </citation>
    <scope>NUCLEOTIDE SEQUENCE [LARGE SCALE GENOMIC DNA]</scope>
    <source>
        <strain evidence="2 3">HHB9708</strain>
    </source>
</reference>
<protein>
    <recommendedName>
        <fullName evidence="1">Aminoglycoside phosphotransferase domain-containing protein</fullName>
    </recommendedName>
</protein>
<evidence type="ECO:0000313" key="3">
    <source>
        <dbReference type="Proteomes" id="UP000076722"/>
    </source>
</evidence>
<proteinExistence type="predicted"/>
<accession>A0A164X838</accession>
<dbReference type="Proteomes" id="UP000076722">
    <property type="component" value="Unassembled WGS sequence"/>
</dbReference>
<organism evidence="2 3">
    <name type="scientific">Sistotremastrum niveocremeum HHB9708</name>
    <dbReference type="NCBI Taxonomy" id="1314777"/>
    <lineage>
        <taxon>Eukaryota</taxon>
        <taxon>Fungi</taxon>
        <taxon>Dikarya</taxon>
        <taxon>Basidiomycota</taxon>
        <taxon>Agaricomycotina</taxon>
        <taxon>Agaricomycetes</taxon>
        <taxon>Sistotremastrales</taxon>
        <taxon>Sistotremastraceae</taxon>
        <taxon>Sertulicium</taxon>
        <taxon>Sertulicium niveocremeum</taxon>
    </lineage>
</organism>